<dbReference type="InterPro" id="IPR047153">
    <property type="entry name" value="TRIM45/56/19-like"/>
</dbReference>
<dbReference type="CDD" id="cd19775">
    <property type="entry name" value="Bbox2_TIF1_C-VI"/>
    <property type="match status" value="1"/>
</dbReference>
<evidence type="ECO:0000256" key="6">
    <source>
        <dbReference type="PROSITE-ProRule" id="PRU00035"/>
    </source>
</evidence>
<dbReference type="InterPro" id="IPR000315">
    <property type="entry name" value="Znf_B-box"/>
</dbReference>
<evidence type="ECO:0000256" key="3">
    <source>
        <dbReference type="ARBA" id="ARBA00022833"/>
    </source>
</evidence>
<keyword evidence="3" id="KW-0862">Zinc</keyword>
<evidence type="ECO:0000313" key="13">
    <source>
        <dbReference type="Proteomes" id="UP001153620"/>
    </source>
</evidence>
<feature type="region of interest" description="Disordered" evidence="7">
    <location>
        <begin position="679"/>
        <end position="724"/>
    </location>
</feature>
<dbReference type="SUPFAM" id="SSF57850">
    <property type="entry name" value="RING/U-box"/>
    <property type="match status" value="1"/>
</dbReference>
<feature type="region of interest" description="Disordered" evidence="7">
    <location>
        <begin position="436"/>
        <end position="558"/>
    </location>
</feature>
<keyword evidence="2 5" id="KW-0863">Zinc-finger</keyword>
<organism evidence="12 13">
    <name type="scientific">Chironomus riparius</name>
    <dbReference type="NCBI Taxonomy" id="315576"/>
    <lineage>
        <taxon>Eukaryota</taxon>
        <taxon>Metazoa</taxon>
        <taxon>Ecdysozoa</taxon>
        <taxon>Arthropoda</taxon>
        <taxon>Hexapoda</taxon>
        <taxon>Insecta</taxon>
        <taxon>Pterygota</taxon>
        <taxon>Neoptera</taxon>
        <taxon>Endopterygota</taxon>
        <taxon>Diptera</taxon>
        <taxon>Nematocera</taxon>
        <taxon>Chironomoidea</taxon>
        <taxon>Chironomidae</taxon>
        <taxon>Chironominae</taxon>
        <taxon>Chironomus</taxon>
    </lineage>
</organism>
<dbReference type="InterPro" id="IPR003649">
    <property type="entry name" value="Bbox_C"/>
</dbReference>
<dbReference type="InterPro" id="IPR011011">
    <property type="entry name" value="Znf_FYVE_PHD"/>
</dbReference>
<feature type="compositionally biased region" description="Polar residues" evidence="7">
    <location>
        <begin position="20"/>
        <end position="35"/>
    </location>
</feature>
<keyword evidence="1" id="KW-0479">Metal-binding</keyword>
<dbReference type="EMBL" id="OU895877">
    <property type="protein sequence ID" value="CAG9801613.1"/>
    <property type="molecule type" value="Genomic_DNA"/>
</dbReference>
<dbReference type="InterPro" id="IPR019787">
    <property type="entry name" value="Znf_PHD-finger"/>
</dbReference>
<evidence type="ECO:0000313" key="12">
    <source>
        <dbReference type="EMBL" id="CAG9801613.1"/>
    </source>
</evidence>
<feature type="compositionally biased region" description="Low complexity" evidence="7">
    <location>
        <begin position="458"/>
        <end position="475"/>
    </location>
</feature>
<evidence type="ECO:0000256" key="4">
    <source>
        <dbReference type="ARBA" id="ARBA00023117"/>
    </source>
</evidence>
<evidence type="ECO:0000259" key="8">
    <source>
        <dbReference type="PROSITE" id="PS50014"/>
    </source>
</evidence>
<feature type="compositionally biased region" description="Polar residues" evidence="7">
    <location>
        <begin position="751"/>
        <end position="786"/>
    </location>
</feature>
<reference evidence="12" key="1">
    <citation type="submission" date="2022-01" db="EMBL/GenBank/DDBJ databases">
        <authorList>
            <person name="King R."/>
        </authorList>
    </citation>
    <scope>NUCLEOTIDE SEQUENCE</scope>
</reference>
<feature type="domain" description="PHD-type" evidence="9">
    <location>
        <begin position="862"/>
        <end position="911"/>
    </location>
</feature>
<dbReference type="Gene3D" id="3.30.40.10">
    <property type="entry name" value="Zinc/RING finger domain, C3HC4 (zinc finger)"/>
    <property type="match status" value="2"/>
</dbReference>
<feature type="domain" description="Bromo" evidence="8">
    <location>
        <begin position="944"/>
        <end position="1017"/>
    </location>
</feature>
<dbReference type="SMART" id="SM00336">
    <property type="entry name" value="BBOX"/>
    <property type="match status" value="2"/>
</dbReference>
<dbReference type="InterPro" id="IPR001965">
    <property type="entry name" value="Znf_PHD"/>
</dbReference>
<dbReference type="SMART" id="SM00297">
    <property type="entry name" value="BROMO"/>
    <property type="match status" value="1"/>
</dbReference>
<feature type="domain" description="B box-type" evidence="11">
    <location>
        <begin position="217"/>
        <end position="253"/>
    </location>
</feature>
<proteinExistence type="predicted"/>
<evidence type="ECO:0000259" key="11">
    <source>
        <dbReference type="PROSITE" id="PS50119"/>
    </source>
</evidence>
<feature type="compositionally biased region" description="Basic residues" evidence="7">
    <location>
        <begin position="1076"/>
        <end position="1085"/>
    </location>
</feature>
<dbReference type="Gene3D" id="3.30.160.60">
    <property type="entry name" value="Classic Zinc Finger"/>
    <property type="match status" value="1"/>
</dbReference>
<dbReference type="PROSITE" id="PS50089">
    <property type="entry name" value="ZF_RING_2"/>
    <property type="match status" value="1"/>
</dbReference>
<dbReference type="Pfam" id="PF00439">
    <property type="entry name" value="Bromodomain"/>
    <property type="match status" value="1"/>
</dbReference>
<dbReference type="SUPFAM" id="SSF47370">
    <property type="entry name" value="Bromodomain"/>
    <property type="match status" value="1"/>
</dbReference>
<feature type="region of interest" description="Disordered" evidence="7">
    <location>
        <begin position="20"/>
        <end position="59"/>
    </location>
</feature>
<reference evidence="12" key="2">
    <citation type="submission" date="2022-10" db="EMBL/GenBank/DDBJ databases">
        <authorList>
            <consortium name="ENA_rothamsted_submissions"/>
            <consortium name="culmorum"/>
            <person name="King R."/>
        </authorList>
    </citation>
    <scope>NUCLEOTIDE SEQUENCE</scope>
</reference>
<sequence>MDSEMEYVPINNIKQEMESATHNNQDIQSPSTGICNKNNNNNNSQAAPDSAENKNDEQHALDKDLKISRKCCWCQQDLTVNDRPKLLECFHSCCEPCFAQEQQKALSNNQSCNVSIISCPLCKMENRSDFIINNHFLVELLNALQSDDNASGSGSSGSAEEIAKCANDDNPATRYCIDCSELICDTCVEAHRRLKITKDHTIKSKDAAESKHDKDSTKEIKCQTHPQETLSCYCETCDKLTCRDCMLTEHRDHLFKFANDMAKQTRDHLQSLLQEISYKKVLLSSAMKVIDDRQTLINEKKTELAKDIHDLVAKLATAVSSRGKQLLFRLGQVCDHKLQVLNEKKEALQLLSGHTDHCINFVQNALENGSDTAVLYSKKTLSRHLNKVKCQRADIPNPEIPVRIQLFLSNVPELENVISRIGTILVDGKVYPPVQTPASSITPPNNVPTQMSQMAGPQVADARAQQSSRQRQSPNVTPPLRPLIPPTAPNTGYNNSPNIFPPSVGPSPQFPPSMRSYSNETNRFPMPHPSMGPPQAHVSSSTHPSNSMGNDNLRGLLSHQNPQQYNHIGNFGPNMSMERNMTSQQVAAMQQMRNNYMSNQNGPFGGNNQNNQMNSNANAMSNAAAMQRYQQMQSSRQQMISQIRSSPNMMGSNMKSSNMNFPPTQQANMTPSQANFNQNRAHQAAQIAQMQSGGNSNAASGSGGAKWHTPQQKQASNHGNNVLNLMGMSMSPPATTFINDSFKIPLRSPDTLRNQNSSTANGSTNFPIPLPNVTSSNPKTPSPSQKDAQKDISDSIDMVCNESVVDLLATIAKLDSNGVQVVPEGGRSKATSPQVHSSTDALDPNSIVLNDKNNQPKDDPNEDWCAVCMDGGELMCCDKCPKVFHQACHIPVISSLPDESETWQCLLCFNFADALPDQIGEKRGSGLSSYELKVIQRVLLEMLCQYELSSHFRTLPSRESNKLYFDMIRKPLSLSCIREKLDPANLNHYQNVQGFVEDCKLLFQNAKQFYEEEDPKIQSYAKDLESFFESQLRKLLPKYSKSLNIKLTSNQLGSMSFQDFIDMDDQNDEYMSNNNPKRKRSTPSI</sequence>
<dbReference type="Pfam" id="PF00628">
    <property type="entry name" value="PHD"/>
    <property type="match status" value="1"/>
</dbReference>
<evidence type="ECO:0000256" key="2">
    <source>
        <dbReference type="ARBA" id="ARBA00022771"/>
    </source>
</evidence>
<dbReference type="PROSITE" id="PS50014">
    <property type="entry name" value="BROMODOMAIN_2"/>
    <property type="match status" value="1"/>
</dbReference>
<feature type="compositionally biased region" description="Polar residues" evidence="7">
    <location>
        <begin position="829"/>
        <end position="840"/>
    </location>
</feature>
<dbReference type="SMART" id="SM00184">
    <property type="entry name" value="RING"/>
    <property type="match status" value="2"/>
</dbReference>
<gene>
    <name evidence="12" type="ORF">CHIRRI_LOCUS4535</name>
</gene>
<dbReference type="Gene3D" id="1.20.920.10">
    <property type="entry name" value="Bromodomain-like"/>
    <property type="match status" value="1"/>
</dbReference>
<dbReference type="GO" id="GO:0061630">
    <property type="term" value="F:ubiquitin protein ligase activity"/>
    <property type="evidence" value="ECO:0007669"/>
    <property type="project" value="TreeGrafter"/>
</dbReference>
<dbReference type="Pfam" id="PF00643">
    <property type="entry name" value="zf-B_box"/>
    <property type="match status" value="2"/>
</dbReference>
<dbReference type="PANTHER" id="PTHR25462">
    <property type="entry name" value="BONUS, ISOFORM C-RELATED"/>
    <property type="match status" value="1"/>
</dbReference>
<feature type="domain" description="RING-type" evidence="10">
    <location>
        <begin position="71"/>
        <end position="123"/>
    </location>
</feature>
<dbReference type="InterPro" id="IPR019786">
    <property type="entry name" value="Zinc_finger_PHD-type_CS"/>
</dbReference>
<feature type="domain" description="B box-type" evidence="11">
    <location>
        <begin position="160"/>
        <end position="205"/>
    </location>
</feature>
<dbReference type="PROSITE" id="PS50119">
    <property type="entry name" value="ZF_BBOX"/>
    <property type="match status" value="2"/>
</dbReference>
<feature type="compositionally biased region" description="Pro residues" evidence="7">
    <location>
        <begin position="476"/>
        <end position="488"/>
    </location>
</feature>
<dbReference type="Proteomes" id="UP001153620">
    <property type="component" value="Chromosome 1"/>
</dbReference>
<evidence type="ECO:0000256" key="7">
    <source>
        <dbReference type="SAM" id="MobiDB-lite"/>
    </source>
</evidence>
<feature type="compositionally biased region" description="Polar residues" evidence="7">
    <location>
        <begin position="537"/>
        <end position="550"/>
    </location>
</feature>
<evidence type="ECO:0000259" key="9">
    <source>
        <dbReference type="PROSITE" id="PS50016"/>
    </source>
</evidence>
<dbReference type="SMART" id="SM00502">
    <property type="entry name" value="BBC"/>
    <property type="match status" value="1"/>
</dbReference>
<dbReference type="InterPro" id="IPR001841">
    <property type="entry name" value="Znf_RING"/>
</dbReference>
<feature type="compositionally biased region" description="Polar residues" evidence="7">
    <location>
        <begin position="436"/>
        <end position="455"/>
    </location>
</feature>
<dbReference type="AlphaFoldDB" id="A0A9N9RQZ9"/>
<dbReference type="PROSITE" id="PS01359">
    <property type="entry name" value="ZF_PHD_1"/>
    <property type="match status" value="1"/>
</dbReference>
<dbReference type="SUPFAM" id="SSF57903">
    <property type="entry name" value="FYVE/PHD zinc finger"/>
    <property type="match status" value="1"/>
</dbReference>
<dbReference type="CDD" id="cd15541">
    <property type="entry name" value="PHD_TIF1_like"/>
    <property type="match status" value="1"/>
</dbReference>
<dbReference type="PROSITE" id="PS50016">
    <property type="entry name" value="ZF_PHD_2"/>
    <property type="match status" value="1"/>
</dbReference>
<keyword evidence="13" id="KW-1185">Reference proteome</keyword>
<dbReference type="GO" id="GO:0008270">
    <property type="term" value="F:zinc ion binding"/>
    <property type="evidence" value="ECO:0007669"/>
    <property type="project" value="UniProtKB-KW"/>
</dbReference>
<evidence type="ECO:0000256" key="1">
    <source>
        <dbReference type="ARBA" id="ARBA00022723"/>
    </source>
</evidence>
<accession>A0A9N9RQZ9</accession>
<feature type="region of interest" description="Disordered" evidence="7">
    <location>
        <begin position="748"/>
        <end position="790"/>
    </location>
</feature>
<dbReference type="PANTHER" id="PTHR25462:SF304">
    <property type="entry name" value="BONUS, ISOFORM C"/>
    <property type="match status" value="1"/>
</dbReference>
<protein>
    <submittedName>
        <fullName evidence="12">Uncharacterized protein</fullName>
    </submittedName>
</protein>
<dbReference type="InterPro" id="IPR013083">
    <property type="entry name" value="Znf_RING/FYVE/PHD"/>
</dbReference>
<feature type="compositionally biased region" description="Polar residues" evidence="7">
    <location>
        <begin position="709"/>
        <end position="723"/>
    </location>
</feature>
<keyword evidence="4 6" id="KW-0103">Bromodomain</keyword>
<feature type="region of interest" description="Disordered" evidence="7">
    <location>
        <begin position="822"/>
        <end position="859"/>
    </location>
</feature>
<dbReference type="SUPFAM" id="SSF57845">
    <property type="entry name" value="B-box zinc-binding domain"/>
    <property type="match status" value="1"/>
</dbReference>
<feature type="compositionally biased region" description="Polar residues" evidence="7">
    <location>
        <begin position="679"/>
        <end position="691"/>
    </location>
</feature>
<dbReference type="InterPro" id="IPR036427">
    <property type="entry name" value="Bromodomain-like_sf"/>
</dbReference>
<dbReference type="SMART" id="SM00249">
    <property type="entry name" value="PHD"/>
    <property type="match status" value="1"/>
</dbReference>
<feature type="region of interest" description="Disordered" evidence="7">
    <location>
        <begin position="1066"/>
        <end position="1085"/>
    </location>
</feature>
<evidence type="ECO:0000259" key="10">
    <source>
        <dbReference type="PROSITE" id="PS50089"/>
    </source>
</evidence>
<dbReference type="InterPro" id="IPR001487">
    <property type="entry name" value="Bromodomain"/>
</dbReference>
<evidence type="ECO:0000256" key="5">
    <source>
        <dbReference type="PROSITE-ProRule" id="PRU00024"/>
    </source>
</evidence>
<name>A0A9N9RQZ9_9DIPT</name>
<dbReference type="OrthoDB" id="1870062at2759"/>
<feature type="compositionally biased region" description="Pro residues" evidence="7">
    <location>
        <begin position="499"/>
        <end position="511"/>
    </location>
</feature>